<evidence type="ECO:0000313" key="3">
    <source>
        <dbReference type="Proteomes" id="UP000702544"/>
    </source>
</evidence>
<dbReference type="AlphaFoldDB" id="A0AAE4ZA88"/>
<dbReference type="InterPro" id="IPR020843">
    <property type="entry name" value="ER"/>
</dbReference>
<accession>A0AAE4ZA88</accession>
<dbReference type="InterPro" id="IPR051397">
    <property type="entry name" value="Zn-ADH-like_protein"/>
</dbReference>
<feature type="domain" description="Enoyl reductase (ER)" evidence="1">
    <location>
        <begin position="12"/>
        <end position="341"/>
    </location>
</feature>
<dbReference type="Pfam" id="PF08240">
    <property type="entry name" value="ADH_N"/>
    <property type="match status" value="1"/>
</dbReference>
<proteinExistence type="predicted"/>
<dbReference type="Gene3D" id="3.90.180.10">
    <property type="entry name" value="Medium-chain alcohol dehydrogenases, catalytic domain"/>
    <property type="match status" value="1"/>
</dbReference>
<dbReference type="InterPro" id="IPR036291">
    <property type="entry name" value="NAD(P)-bd_dom_sf"/>
</dbReference>
<evidence type="ECO:0000259" key="1">
    <source>
        <dbReference type="SMART" id="SM00829"/>
    </source>
</evidence>
<dbReference type="Gene3D" id="3.40.50.720">
    <property type="entry name" value="NAD(P)-binding Rossmann-like Domain"/>
    <property type="match status" value="1"/>
</dbReference>
<dbReference type="PANTHER" id="PTHR43677:SF4">
    <property type="entry name" value="QUINONE OXIDOREDUCTASE-LIKE PROTEIN 2"/>
    <property type="match status" value="1"/>
</dbReference>
<dbReference type="SUPFAM" id="SSF51735">
    <property type="entry name" value="NAD(P)-binding Rossmann-fold domains"/>
    <property type="match status" value="1"/>
</dbReference>
<protein>
    <submittedName>
        <fullName evidence="2">Zinc-binding dehydrogenase</fullName>
    </submittedName>
</protein>
<name>A0AAE4ZA88_9BACT</name>
<dbReference type="Pfam" id="PF13602">
    <property type="entry name" value="ADH_zinc_N_2"/>
    <property type="match status" value="1"/>
</dbReference>
<dbReference type="SMART" id="SM00829">
    <property type="entry name" value="PKS_ER"/>
    <property type="match status" value="1"/>
</dbReference>
<dbReference type="Proteomes" id="UP000702544">
    <property type="component" value="Unassembled WGS sequence"/>
</dbReference>
<evidence type="ECO:0000313" key="2">
    <source>
        <dbReference type="EMBL" id="NIR74411.1"/>
    </source>
</evidence>
<sequence length="346" mass="37384">MSTRAILIERHGRPEVLVEREVPLREPGPAEVRLRVEAAGVNFADLAMRTGLYGTVPQRPYSPGFEVAGTVARIGSDVVGWKEDDRAVALLRYGGYAHDVVVPAANLFRYPEALSPAQAAAVPVAFLTAWVCLFEAARARAAETALVLGAGGGVGTAATQLAVRHGLRVIGTAGTEAKREFVTDRLGAAACLDSRGDWEPGVRRLVGARGVDVALDPVGGRATAACRRLLAPLGRLIFYGLSEGLPKARRSWPRAAWAWLRTPRFHPLSLVQPNVGIFGVHLLHLGWKETLLRGALEEIHRAIGDGELRPVLDRTFPFDRDGAVAAHEYMHARRVLGKIVLARHEA</sequence>
<gene>
    <name evidence="2" type="ORF">GWO12_04765</name>
</gene>
<comment type="caution">
    <text evidence="2">The sequence shown here is derived from an EMBL/GenBank/DDBJ whole genome shotgun (WGS) entry which is preliminary data.</text>
</comment>
<dbReference type="InterPro" id="IPR013154">
    <property type="entry name" value="ADH-like_N"/>
</dbReference>
<dbReference type="SUPFAM" id="SSF50129">
    <property type="entry name" value="GroES-like"/>
    <property type="match status" value="1"/>
</dbReference>
<reference evidence="2 3" key="1">
    <citation type="submission" date="2020-01" db="EMBL/GenBank/DDBJ databases">
        <title>Genomes assembled from Gulf of Kutch pelagic sediment metagenomes.</title>
        <authorList>
            <person name="Chandrashekar M."/>
            <person name="Mahajan M.S."/>
            <person name="Dave K.J."/>
            <person name="Vatsa P."/>
            <person name="Nathani N.M."/>
        </authorList>
    </citation>
    <scope>NUCLEOTIDE SEQUENCE [LARGE SCALE GENOMIC DNA]</scope>
    <source>
        <strain evidence="2">KS3-K002</strain>
    </source>
</reference>
<dbReference type="EMBL" id="JAACAK010000036">
    <property type="protein sequence ID" value="NIR74411.1"/>
    <property type="molecule type" value="Genomic_DNA"/>
</dbReference>
<dbReference type="InterPro" id="IPR011032">
    <property type="entry name" value="GroES-like_sf"/>
</dbReference>
<dbReference type="GO" id="GO:0016491">
    <property type="term" value="F:oxidoreductase activity"/>
    <property type="evidence" value="ECO:0007669"/>
    <property type="project" value="InterPro"/>
</dbReference>
<dbReference type="PANTHER" id="PTHR43677">
    <property type="entry name" value="SHORT-CHAIN DEHYDROGENASE/REDUCTASE"/>
    <property type="match status" value="1"/>
</dbReference>
<organism evidence="2 3">
    <name type="scientific">Candidatus Kutchimonas denitrificans</name>
    <dbReference type="NCBI Taxonomy" id="3056748"/>
    <lineage>
        <taxon>Bacteria</taxon>
        <taxon>Pseudomonadati</taxon>
        <taxon>Gemmatimonadota</taxon>
        <taxon>Gemmatimonadia</taxon>
        <taxon>Candidatus Palauibacterales</taxon>
        <taxon>Candidatus Palauibacteraceae</taxon>
        <taxon>Candidatus Kutchimonas</taxon>
    </lineage>
</organism>